<protein>
    <submittedName>
        <fullName evidence="2">Uncharacterized protein</fullName>
    </submittedName>
</protein>
<feature type="compositionally biased region" description="Basic and acidic residues" evidence="1">
    <location>
        <begin position="99"/>
        <end position="112"/>
    </location>
</feature>
<keyword evidence="3" id="KW-1185">Reference proteome</keyword>
<evidence type="ECO:0000313" key="3">
    <source>
        <dbReference type="Proteomes" id="UP000012429"/>
    </source>
</evidence>
<dbReference type="Proteomes" id="UP000012429">
    <property type="component" value="Unassembled WGS sequence"/>
</dbReference>
<accession>N6UVX0</accession>
<feature type="compositionally biased region" description="Basic residues" evidence="1">
    <location>
        <begin position="54"/>
        <end position="65"/>
    </location>
</feature>
<organism evidence="2 3">
    <name type="scientific">Rhizobium freirei PRF 81</name>
    <dbReference type="NCBI Taxonomy" id="363754"/>
    <lineage>
        <taxon>Bacteria</taxon>
        <taxon>Pseudomonadati</taxon>
        <taxon>Pseudomonadota</taxon>
        <taxon>Alphaproteobacteria</taxon>
        <taxon>Hyphomicrobiales</taxon>
        <taxon>Rhizobiaceae</taxon>
        <taxon>Rhizobium/Agrobacterium group</taxon>
        <taxon>Rhizobium</taxon>
    </lineage>
</organism>
<name>N6UVX0_9HYPH</name>
<feature type="compositionally biased region" description="Basic and acidic residues" evidence="1">
    <location>
        <begin position="44"/>
        <end position="53"/>
    </location>
</feature>
<dbReference type="AlphaFoldDB" id="N6UVX0"/>
<sequence>MLVHLPLLQQGAHGGAPSRHRARGNPCRHECRAGTADRQQPARQDPDIADRQRRSNLRQPRHHALFRPAGRRALSIEEGQAHRNRSSGSADRRHQRMPPVDRLRAPLSRDGKTAPALDRPAVDEGPPRSYPPRCRAAENRQEALCRPFRACRPHRLLAASLRRAMGSGLCGISRLGLQIREAFPGLPGHEAASLTTPGLAPFDIASLHEIDESAQGRRQLPAARIIEEEAGIIGAPILQDADQSAVFQSWQRVIFKQESKAGAINRGVEHHVEIAERQRPLYLDFQFDTSTFEFPAIIGAAWKTVADARVIFQVVRRDRFRETLKMFGRADDRRPLTGADGDGYHIGGDTFAEPDPSVETAGDRVHQRIVHHDLHFHVGIGAQEL</sequence>
<reference evidence="2 3" key="1">
    <citation type="journal article" date="2012" name="BMC Genomics">
        <title>Genomic basis of broad host range and environmental adaptability of Rhizobium tropici CIAT 899 and Rhizobium sp. PRF 81 which are used in inoculants for common bean (Phaseolus vulgaris L.).</title>
        <authorList>
            <person name="Ormeno-Orrillo E."/>
            <person name="Menna P."/>
            <person name="Almeida L.G."/>
            <person name="Ollero F.J."/>
            <person name="Nicolas M.F."/>
            <person name="Pains Rodrigues E."/>
            <person name="Shigueyoshi Nakatani A."/>
            <person name="Silva Batista J.S."/>
            <person name="Oliveira Chueire L.M."/>
            <person name="Souza R.C."/>
            <person name="Ribeiro Vasconcelos A.T."/>
            <person name="Megias M."/>
            <person name="Hungria M."/>
            <person name="Martinez-Romero E."/>
        </authorList>
    </citation>
    <scope>NUCLEOTIDE SEQUENCE [LARGE SCALE GENOMIC DNA]</scope>
    <source>
        <strain evidence="2 3">PRF 81</strain>
    </source>
</reference>
<dbReference type="STRING" id="363754.RHSP_18226"/>
<evidence type="ECO:0000256" key="1">
    <source>
        <dbReference type="SAM" id="MobiDB-lite"/>
    </source>
</evidence>
<proteinExistence type="predicted"/>
<evidence type="ECO:0000313" key="2">
    <source>
        <dbReference type="EMBL" id="ENN85835.1"/>
    </source>
</evidence>
<gene>
    <name evidence="2" type="ORF">RHSP_18226</name>
</gene>
<comment type="caution">
    <text evidence="2">The sequence shown here is derived from an EMBL/GenBank/DDBJ whole genome shotgun (WGS) entry which is preliminary data.</text>
</comment>
<feature type="region of interest" description="Disordered" evidence="1">
    <location>
        <begin position="1"/>
        <end position="134"/>
    </location>
</feature>
<dbReference type="EMBL" id="AQHN01000077">
    <property type="protein sequence ID" value="ENN85835.1"/>
    <property type="molecule type" value="Genomic_DNA"/>
</dbReference>